<feature type="chain" id="PRO_5001795892" description="Glycosyl transferase CAP10 domain-containing protein" evidence="5">
    <location>
        <begin position="51"/>
        <end position="458"/>
    </location>
</feature>
<dbReference type="GO" id="GO:0035251">
    <property type="term" value="F:UDP-glucosyltransferase activity"/>
    <property type="evidence" value="ECO:0007669"/>
    <property type="project" value="TreeGrafter"/>
</dbReference>
<evidence type="ECO:0000256" key="1">
    <source>
        <dbReference type="ARBA" id="ARBA00004319"/>
    </source>
</evidence>
<evidence type="ECO:0000256" key="2">
    <source>
        <dbReference type="ARBA" id="ARBA00010118"/>
    </source>
</evidence>
<dbReference type="AlphaFoldDB" id="A0A085NCA6"/>
<dbReference type="GO" id="GO:0005788">
    <property type="term" value="C:endoplasmic reticulum lumen"/>
    <property type="evidence" value="ECO:0007669"/>
    <property type="project" value="UniProtKB-SubCell"/>
</dbReference>
<reference evidence="7" key="1">
    <citation type="journal article" date="2014" name="Nat. Genet.">
        <title>Genome and transcriptome of the porcine whipworm Trichuris suis.</title>
        <authorList>
            <person name="Jex A.R."/>
            <person name="Nejsum P."/>
            <person name="Schwarz E.M."/>
            <person name="Hu L."/>
            <person name="Young N.D."/>
            <person name="Hall R.S."/>
            <person name="Korhonen P.K."/>
            <person name="Liao S."/>
            <person name="Thamsborg S."/>
            <person name="Xia J."/>
            <person name="Xu P."/>
            <person name="Wang S."/>
            <person name="Scheerlinck J.P."/>
            <person name="Hofmann A."/>
            <person name="Sternberg P.W."/>
            <person name="Wang J."/>
            <person name="Gasser R.B."/>
        </authorList>
    </citation>
    <scope>NUCLEOTIDE SEQUENCE [LARGE SCALE GENOMIC DNA]</scope>
    <source>
        <strain evidence="7">DCEP-RM93F</strain>
    </source>
</reference>
<dbReference type="PANTHER" id="PTHR12203:SF35">
    <property type="entry name" value="PROTEIN O-GLUCOSYLTRANSFERASE 1"/>
    <property type="match status" value="1"/>
</dbReference>
<organism evidence="7">
    <name type="scientific">Trichuris suis</name>
    <name type="common">pig whipworm</name>
    <dbReference type="NCBI Taxonomy" id="68888"/>
    <lineage>
        <taxon>Eukaryota</taxon>
        <taxon>Metazoa</taxon>
        <taxon>Ecdysozoa</taxon>
        <taxon>Nematoda</taxon>
        <taxon>Enoplea</taxon>
        <taxon>Dorylaimia</taxon>
        <taxon>Trichinellida</taxon>
        <taxon>Trichuridae</taxon>
        <taxon>Trichuris</taxon>
    </lineage>
</organism>
<feature type="signal peptide" evidence="5">
    <location>
        <begin position="1"/>
        <end position="50"/>
    </location>
</feature>
<dbReference type="InterPro" id="IPR051091">
    <property type="entry name" value="O-Glucosyltr/Glycosyltrsf_90"/>
</dbReference>
<feature type="domain" description="Glycosyl transferase CAP10" evidence="6">
    <location>
        <begin position="158"/>
        <end position="428"/>
    </location>
</feature>
<evidence type="ECO:0000256" key="5">
    <source>
        <dbReference type="SAM" id="SignalP"/>
    </source>
</evidence>
<comment type="subcellular location">
    <subcellularLocation>
        <location evidence="1">Endoplasmic reticulum lumen</location>
    </subcellularLocation>
</comment>
<accession>A0A085NCA6</accession>
<dbReference type="Proteomes" id="UP000030758">
    <property type="component" value="Unassembled WGS sequence"/>
</dbReference>
<dbReference type="GO" id="GO:0045747">
    <property type="term" value="P:positive regulation of Notch signaling pathway"/>
    <property type="evidence" value="ECO:0007669"/>
    <property type="project" value="TreeGrafter"/>
</dbReference>
<gene>
    <name evidence="7" type="ORF">M514_07415</name>
</gene>
<keyword evidence="3" id="KW-0808">Transferase</keyword>
<dbReference type="Pfam" id="PF05686">
    <property type="entry name" value="Glyco_transf_90"/>
    <property type="match status" value="1"/>
</dbReference>
<comment type="similarity">
    <text evidence="2">Belongs to the glycosyltransferase 90 family.</text>
</comment>
<evidence type="ECO:0000259" key="6">
    <source>
        <dbReference type="SMART" id="SM00672"/>
    </source>
</evidence>
<dbReference type="GO" id="GO:0006493">
    <property type="term" value="P:protein O-linked glycosylation"/>
    <property type="evidence" value="ECO:0007669"/>
    <property type="project" value="TreeGrafter"/>
</dbReference>
<name>A0A085NCA6_9BILA</name>
<dbReference type="GO" id="GO:0035252">
    <property type="term" value="F:UDP-xylosyltransferase activity"/>
    <property type="evidence" value="ECO:0007669"/>
    <property type="project" value="TreeGrafter"/>
</dbReference>
<proteinExistence type="inferred from homology"/>
<feature type="non-terminal residue" evidence="7">
    <location>
        <position position="458"/>
    </location>
</feature>
<dbReference type="EMBL" id="KL367518">
    <property type="protein sequence ID" value="KFD67102.1"/>
    <property type="molecule type" value="Genomic_DNA"/>
</dbReference>
<sequence length="458" mass="53664">MVTLIPEASVICARVSHLRAKLPAYQSFSLHMDRMRICLLLFIVVLTVIGEDVCTNEDECANVANTDRYDRFAHYRDLITRGLRNNVDCAAGSCHCYDDQIDRNLRPFEEGIVKDMLPYGGRHVLYQIVDHKLYRSANCTFEARCSGVEHFLLKIVDQLPDVEFFLNDHDYPFISTYAEPKMVVFSFSTVVMLMGATGKDELTKFFLQTKDFLDIMYPAWSFWKGGPAIAPYPTGIGRWDLLRTTLSKEAAMWPWEMKKSKGFFRGSRTNKNRDPLILLSRRRPDLVRAEYTKNQAWKSSQDTLGMKAVKELPFEYNCRFKYLFNSAGVAASFRLRHLFLCRSLVFHIGDEWQEFFYSQLKPWVHYIPVKDDLSNVEELLQFARENDELVKQIADRGYNFIWDHLRMEDVECYWKTLLTRYATLLRFKVVKNPELMHVVGRYTKQKLFARHTAMSQLR</sequence>
<evidence type="ECO:0000256" key="3">
    <source>
        <dbReference type="ARBA" id="ARBA00022679"/>
    </source>
</evidence>
<comment type="function">
    <text evidence="4">Protein O-glucosyltransferase. Catalyzes the reaction that attaches glucose through an O-glycosidic linkage to a conserved serine residue found in the consensus sequence C-X-S-X-[PA]-C in epidermal growth factor-like repeats. Regulates Notch signaling by glucosylating Notch in the ER, glucosylation is required for the correct folding and cleavage of Notch.</text>
</comment>
<dbReference type="SMART" id="SM00672">
    <property type="entry name" value="CAP10"/>
    <property type="match status" value="1"/>
</dbReference>
<evidence type="ECO:0000313" key="7">
    <source>
        <dbReference type="EMBL" id="KFD67102.1"/>
    </source>
</evidence>
<dbReference type="PANTHER" id="PTHR12203">
    <property type="entry name" value="KDEL LYS-ASP-GLU-LEU CONTAINING - RELATED"/>
    <property type="match status" value="1"/>
</dbReference>
<evidence type="ECO:0000256" key="4">
    <source>
        <dbReference type="ARBA" id="ARBA00045690"/>
    </source>
</evidence>
<protein>
    <recommendedName>
        <fullName evidence="6">Glycosyl transferase CAP10 domain-containing protein</fullName>
    </recommendedName>
</protein>
<dbReference type="InterPro" id="IPR006598">
    <property type="entry name" value="CAP10"/>
</dbReference>
<keyword evidence="5" id="KW-0732">Signal</keyword>